<dbReference type="FunFam" id="3.30.200.20:FF:000035">
    <property type="entry name" value="Serine/threonine protein kinase Stk1"/>
    <property type="match status" value="1"/>
</dbReference>
<dbReference type="STRING" id="1171373.PACID_12490"/>
<dbReference type="FunFam" id="1.10.510.10:FF:000021">
    <property type="entry name" value="Serine/threonine protein kinase"/>
    <property type="match status" value="1"/>
</dbReference>
<keyword evidence="4" id="KW-0547">Nucleotide-binding</keyword>
<proteinExistence type="predicted"/>
<organism evidence="12 13">
    <name type="scientific">Acidipropionibacterium acidipropionici (strain ATCC 4875 / DSM 20272 / JCM 6432 / NBRC 12425 / NCIMB 8070 / 4)</name>
    <name type="common">Propionibacterium acidipropionici</name>
    <dbReference type="NCBI Taxonomy" id="1171373"/>
    <lineage>
        <taxon>Bacteria</taxon>
        <taxon>Bacillati</taxon>
        <taxon>Actinomycetota</taxon>
        <taxon>Actinomycetes</taxon>
        <taxon>Propionibacteriales</taxon>
        <taxon>Propionibacteriaceae</taxon>
        <taxon>Acidipropionibacterium</taxon>
    </lineage>
</organism>
<dbReference type="GO" id="GO:0106310">
    <property type="term" value="F:protein serine kinase activity"/>
    <property type="evidence" value="ECO:0007669"/>
    <property type="project" value="RHEA"/>
</dbReference>
<dbReference type="PATRIC" id="fig|1171373.8.peg.1246"/>
<feature type="compositionally biased region" description="Low complexity" evidence="9">
    <location>
        <begin position="465"/>
        <end position="474"/>
    </location>
</feature>
<keyword evidence="3 12" id="KW-0808">Transferase</keyword>
<dbReference type="EC" id="2.7.11.1" evidence="1"/>
<dbReference type="GO" id="GO:0005524">
    <property type="term" value="F:ATP binding"/>
    <property type="evidence" value="ECO:0007669"/>
    <property type="project" value="UniProtKB-KW"/>
</dbReference>
<evidence type="ECO:0000256" key="8">
    <source>
        <dbReference type="ARBA" id="ARBA00048679"/>
    </source>
</evidence>
<dbReference type="eggNOG" id="COG0515">
    <property type="taxonomic scope" value="Bacteria"/>
</dbReference>
<evidence type="ECO:0000256" key="1">
    <source>
        <dbReference type="ARBA" id="ARBA00012513"/>
    </source>
</evidence>
<evidence type="ECO:0000256" key="9">
    <source>
        <dbReference type="SAM" id="MobiDB-lite"/>
    </source>
</evidence>
<evidence type="ECO:0000256" key="3">
    <source>
        <dbReference type="ARBA" id="ARBA00022679"/>
    </source>
</evidence>
<feature type="domain" description="Protein kinase" evidence="11">
    <location>
        <begin position="19"/>
        <end position="291"/>
    </location>
</feature>
<dbReference type="PROSITE" id="PS00108">
    <property type="entry name" value="PROTEIN_KINASE_ST"/>
    <property type="match status" value="1"/>
</dbReference>
<evidence type="ECO:0000256" key="2">
    <source>
        <dbReference type="ARBA" id="ARBA00022527"/>
    </source>
</evidence>
<evidence type="ECO:0000256" key="5">
    <source>
        <dbReference type="ARBA" id="ARBA00022777"/>
    </source>
</evidence>
<dbReference type="GO" id="GO:0004674">
    <property type="term" value="F:protein serine/threonine kinase activity"/>
    <property type="evidence" value="ECO:0007669"/>
    <property type="project" value="UniProtKB-KW"/>
</dbReference>
<dbReference type="Gene3D" id="3.30.200.20">
    <property type="entry name" value="Phosphorylase Kinase, domain 1"/>
    <property type="match status" value="1"/>
</dbReference>
<dbReference type="AlphaFoldDB" id="K7RRT6"/>
<keyword evidence="2" id="KW-0723">Serine/threonine-protein kinase</keyword>
<keyword evidence="10" id="KW-1133">Transmembrane helix</keyword>
<comment type="catalytic activity">
    <reaction evidence="8">
        <text>L-seryl-[protein] + ATP = O-phospho-L-seryl-[protein] + ADP + H(+)</text>
        <dbReference type="Rhea" id="RHEA:17989"/>
        <dbReference type="Rhea" id="RHEA-COMP:9863"/>
        <dbReference type="Rhea" id="RHEA-COMP:11604"/>
        <dbReference type="ChEBI" id="CHEBI:15378"/>
        <dbReference type="ChEBI" id="CHEBI:29999"/>
        <dbReference type="ChEBI" id="CHEBI:30616"/>
        <dbReference type="ChEBI" id="CHEBI:83421"/>
        <dbReference type="ChEBI" id="CHEBI:456216"/>
        <dbReference type="EC" id="2.7.11.1"/>
    </reaction>
</comment>
<keyword evidence="10" id="KW-0812">Transmembrane</keyword>
<dbReference type="InterPro" id="IPR011009">
    <property type="entry name" value="Kinase-like_dom_sf"/>
</dbReference>
<evidence type="ECO:0000313" key="12">
    <source>
        <dbReference type="EMBL" id="AFV89071.1"/>
    </source>
</evidence>
<dbReference type="SUPFAM" id="SSF56112">
    <property type="entry name" value="Protein kinase-like (PK-like)"/>
    <property type="match status" value="1"/>
</dbReference>
<protein>
    <recommendedName>
        <fullName evidence="1">non-specific serine/threonine protein kinase</fullName>
        <ecNumber evidence="1">2.7.11.1</ecNumber>
    </recommendedName>
</protein>
<dbReference type="Proteomes" id="UP000000214">
    <property type="component" value="Chromosome"/>
</dbReference>
<keyword evidence="6" id="KW-0067">ATP-binding</keyword>
<dbReference type="CDD" id="cd14014">
    <property type="entry name" value="STKc_PknB_like"/>
    <property type="match status" value="1"/>
</dbReference>
<dbReference type="EMBL" id="CP003493">
    <property type="protein sequence ID" value="AFV89071.1"/>
    <property type="molecule type" value="Genomic_DNA"/>
</dbReference>
<evidence type="ECO:0000256" key="7">
    <source>
        <dbReference type="ARBA" id="ARBA00047899"/>
    </source>
</evidence>
<dbReference type="SMART" id="SM00220">
    <property type="entry name" value="S_TKc"/>
    <property type="match status" value="1"/>
</dbReference>
<keyword evidence="5 12" id="KW-0418">Kinase</keyword>
<dbReference type="InterPro" id="IPR008271">
    <property type="entry name" value="Ser/Thr_kinase_AS"/>
</dbReference>
<evidence type="ECO:0000256" key="4">
    <source>
        <dbReference type="ARBA" id="ARBA00022741"/>
    </source>
</evidence>
<feature type="region of interest" description="Disordered" evidence="9">
    <location>
        <begin position="465"/>
        <end position="486"/>
    </location>
</feature>
<name>K7RRT6_ACIA4</name>
<evidence type="ECO:0000256" key="10">
    <source>
        <dbReference type="SAM" id="Phobius"/>
    </source>
</evidence>
<reference evidence="12 13" key="1">
    <citation type="journal article" date="2012" name="BMC Genomics">
        <title>The genome sequence of Propionibacterium acidipropionici provides insights into its biotechnological and industrial potential.</title>
        <authorList>
            <person name="Parizzi L.P."/>
            <person name="Grassi M.C."/>
            <person name="Llerena L.A."/>
            <person name="Carazzolle M.F."/>
            <person name="Queiroz V.L."/>
            <person name="Lunardi I."/>
            <person name="Zeidler A.F."/>
            <person name="Teixeira P.J."/>
            <person name="Mieczkowski P."/>
            <person name="Rincones J."/>
            <person name="Pereira G.A."/>
        </authorList>
    </citation>
    <scope>NUCLEOTIDE SEQUENCE [LARGE SCALE GENOMIC DNA]</scope>
    <source>
        <strain evidence="13">ATCC 4875 / DSM 20272 / JCM 6432 / NBRC 12425 / NCIMB 8070</strain>
    </source>
</reference>
<dbReference type="Pfam" id="PF00069">
    <property type="entry name" value="Pkinase"/>
    <property type="match status" value="1"/>
</dbReference>
<sequence>MSMTVSTDPLVGRVLGGRYEITSRIARGGMATVYRAQDTHLRRGVAVKVMHEGLYEDEEFARRFDLEAKAAARLVNPHVVSVFDQGVDDMRPYIVMEYVPGCTLRHVIVQEAPLTPRHALAMLEPVVSALASAHDDGLVHRDVKPENVLISDRGQIKVADFGLARAVTAQSATATGLLVGTVSYLPPELVVSNRADERSDVYSTGIVLFEMLTGHKPHTGDTPIQVAWAHVHEDVPAPSTYLAGDGRRGRELAEHIPAYLDALVRTCTARDPSDRPADGRVLLGLIRSARVSLAQGRTDDPAITSLMHRGGGPRPTSPVPAPGAPTGSPARTRTPVSPIDRAGAVRPGAVATPRTDASHRPDASHRAVSPRTPREAPNPTIRSAAPTRPRNPGAARTPRAGTVPTARVRSGRAPAPARTRNSYRGRRNLIAMLLITALAVTVGLLAYRFGVSLRTAASSVAVSGAAGSSSATAAPLAGPEDPPSIR</sequence>
<evidence type="ECO:0000256" key="6">
    <source>
        <dbReference type="ARBA" id="ARBA00022840"/>
    </source>
</evidence>
<evidence type="ECO:0000259" key="11">
    <source>
        <dbReference type="PROSITE" id="PS50011"/>
    </source>
</evidence>
<dbReference type="GO" id="GO:0045717">
    <property type="term" value="P:negative regulation of fatty acid biosynthetic process"/>
    <property type="evidence" value="ECO:0007669"/>
    <property type="project" value="UniProtKB-ARBA"/>
</dbReference>
<dbReference type="PROSITE" id="PS50011">
    <property type="entry name" value="PROTEIN_KINASE_DOM"/>
    <property type="match status" value="1"/>
</dbReference>
<keyword evidence="10" id="KW-0472">Membrane</keyword>
<feature type="compositionally biased region" description="Basic and acidic residues" evidence="9">
    <location>
        <begin position="356"/>
        <end position="365"/>
    </location>
</feature>
<dbReference type="Gene3D" id="1.10.510.10">
    <property type="entry name" value="Transferase(Phosphotransferase) domain 1"/>
    <property type="match status" value="1"/>
</dbReference>
<feature type="transmembrane region" description="Helical" evidence="10">
    <location>
        <begin position="429"/>
        <end position="447"/>
    </location>
</feature>
<dbReference type="KEGG" id="pbo:PACID_12490"/>
<comment type="catalytic activity">
    <reaction evidence="7">
        <text>L-threonyl-[protein] + ATP = O-phospho-L-threonyl-[protein] + ADP + H(+)</text>
        <dbReference type="Rhea" id="RHEA:46608"/>
        <dbReference type="Rhea" id="RHEA-COMP:11060"/>
        <dbReference type="Rhea" id="RHEA-COMP:11605"/>
        <dbReference type="ChEBI" id="CHEBI:15378"/>
        <dbReference type="ChEBI" id="CHEBI:30013"/>
        <dbReference type="ChEBI" id="CHEBI:30616"/>
        <dbReference type="ChEBI" id="CHEBI:61977"/>
        <dbReference type="ChEBI" id="CHEBI:456216"/>
        <dbReference type="EC" id="2.7.11.1"/>
    </reaction>
</comment>
<gene>
    <name evidence="12" type="ordered locus">PACID_12490</name>
</gene>
<dbReference type="InterPro" id="IPR000719">
    <property type="entry name" value="Prot_kinase_dom"/>
</dbReference>
<dbReference type="PANTHER" id="PTHR43289">
    <property type="entry name" value="MITOGEN-ACTIVATED PROTEIN KINASE KINASE KINASE 20-RELATED"/>
    <property type="match status" value="1"/>
</dbReference>
<feature type="region of interest" description="Disordered" evidence="9">
    <location>
        <begin position="294"/>
        <end position="420"/>
    </location>
</feature>
<accession>K7RRT6</accession>
<dbReference type="PANTHER" id="PTHR43289:SF34">
    <property type="entry name" value="SERINE_THREONINE-PROTEIN KINASE YBDM-RELATED"/>
    <property type="match status" value="1"/>
</dbReference>
<evidence type="ECO:0000313" key="13">
    <source>
        <dbReference type="Proteomes" id="UP000000214"/>
    </source>
</evidence>
<dbReference type="HOGENOM" id="CLU_000288_63_44_11"/>